<dbReference type="InterPro" id="IPR046887">
    <property type="entry name" value="RsmE_PUA-like"/>
</dbReference>
<dbReference type="InterPro" id="IPR029026">
    <property type="entry name" value="tRNA_m1G_MTases_N"/>
</dbReference>
<dbReference type="Gene3D" id="3.40.1280.10">
    <property type="match status" value="1"/>
</dbReference>
<comment type="similarity">
    <text evidence="2 12">Belongs to the RNA methyltransferase RsmE family.</text>
</comment>
<dbReference type="SUPFAM" id="SSF75217">
    <property type="entry name" value="alpha/beta knot"/>
    <property type="match status" value="1"/>
</dbReference>
<dbReference type="SUPFAM" id="SSF88697">
    <property type="entry name" value="PUA domain-like"/>
    <property type="match status" value="1"/>
</dbReference>
<evidence type="ECO:0000313" key="17">
    <source>
        <dbReference type="Proteomes" id="UP000553193"/>
    </source>
</evidence>
<evidence type="ECO:0000256" key="11">
    <source>
        <dbReference type="ARBA" id="ARBA00047944"/>
    </source>
</evidence>
<dbReference type="GO" id="GO:0070042">
    <property type="term" value="F:rRNA (uridine-N3-)-methyltransferase activity"/>
    <property type="evidence" value="ECO:0007669"/>
    <property type="project" value="TreeGrafter"/>
</dbReference>
<dbReference type="GO" id="GO:0005737">
    <property type="term" value="C:cytoplasm"/>
    <property type="evidence" value="ECO:0007669"/>
    <property type="project" value="UniProtKB-SubCell"/>
</dbReference>
<comment type="function">
    <text evidence="10 12">Specifically methylates the N3 position of the uracil ring of uridine 1498 (m3U1498) in 16S rRNA. Acts on the fully assembled 30S ribosomal subunit.</text>
</comment>
<dbReference type="RefSeq" id="WP_184382398.1">
    <property type="nucleotide sequence ID" value="NZ_JACIDJ010000001.1"/>
</dbReference>
<keyword evidence="9 12" id="KW-0949">S-adenosyl-L-methionine</keyword>
<feature type="domain" description="Ribosomal RNA small subunit methyltransferase E PUA-like" evidence="15">
    <location>
        <begin position="20"/>
        <end position="65"/>
    </location>
</feature>
<reference evidence="16 17" key="1">
    <citation type="submission" date="2020-08" db="EMBL/GenBank/DDBJ databases">
        <title>Genomic Encyclopedia of Type Strains, Phase IV (KMG-IV): sequencing the most valuable type-strain genomes for metagenomic binning, comparative biology and taxonomic classification.</title>
        <authorList>
            <person name="Goeker M."/>
        </authorList>
    </citation>
    <scope>NUCLEOTIDE SEQUENCE [LARGE SCALE GENOMIC DNA]</scope>
    <source>
        <strain evidence="16 17">DSM 19979</strain>
    </source>
</reference>
<comment type="catalytic activity">
    <reaction evidence="11 12">
        <text>uridine(1498) in 16S rRNA + S-adenosyl-L-methionine = N(3)-methyluridine(1498) in 16S rRNA + S-adenosyl-L-homocysteine + H(+)</text>
        <dbReference type="Rhea" id="RHEA:42920"/>
        <dbReference type="Rhea" id="RHEA-COMP:10283"/>
        <dbReference type="Rhea" id="RHEA-COMP:10284"/>
        <dbReference type="ChEBI" id="CHEBI:15378"/>
        <dbReference type="ChEBI" id="CHEBI:57856"/>
        <dbReference type="ChEBI" id="CHEBI:59789"/>
        <dbReference type="ChEBI" id="CHEBI:65315"/>
        <dbReference type="ChEBI" id="CHEBI:74502"/>
        <dbReference type="EC" id="2.1.1.193"/>
    </reaction>
</comment>
<keyword evidence="17" id="KW-1185">Reference proteome</keyword>
<protein>
    <recommendedName>
        <fullName evidence="4 12">Ribosomal RNA small subunit methyltransferase E</fullName>
        <ecNumber evidence="3 12">2.1.1.193</ecNumber>
    </recommendedName>
</protein>
<evidence type="ECO:0000256" key="10">
    <source>
        <dbReference type="ARBA" id="ARBA00025699"/>
    </source>
</evidence>
<accession>A0A840AAD8</accession>
<evidence type="ECO:0000256" key="3">
    <source>
        <dbReference type="ARBA" id="ARBA00012328"/>
    </source>
</evidence>
<evidence type="ECO:0000313" key="16">
    <source>
        <dbReference type="EMBL" id="MBB3897486.1"/>
    </source>
</evidence>
<evidence type="ECO:0000256" key="9">
    <source>
        <dbReference type="ARBA" id="ARBA00022691"/>
    </source>
</evidence>
<dbReference type="EMBL" id="JACIDJ010000001">
    <property type="protein sequence ID" value="MBB3897486.1"/>
    <property type="molecule type" value="Genomic_DNA"/>
</dbReference>
<evidence type="ECO:0000256" key="13">
    <source>
        <dbReference type="SAM" id="MobiDB-lite"/>
    </source>
</evidence>
<dbReference type="InterPro" id="IPR015947">
    <property type="entry name" value="PUA-like_sf"/>
</dbReference>
<proteinExistence type="inferred from homology"/>
<dbReference type="Proteomes" id="UP000553193">
    <property type="component" value="Unassembled WGS sequence"/>
</dbReference>
<dbReference type="PANTHER" id="PTHR30027:SF3">
    <property type="entry name" value="16S RRNA (URACIL(1498)-N(3))-METHYLTRANSFERASE"/>
    <property type="match status" value="1"/>
</dbReference>
<sequence>MSIPRVHMEQALAEGAECALTPAQAHHLGVVLRRAPGAALRAFNATDGEFEAELTALRKERGAVRIGPRRREPVVEPELRALIAGLKRDAMGWAVEKATELGATRIIPVLTRRCVAEGGKTERLATIARGAAEQCERLSVPVVDPARPLHAVLDAWDGAPLLVAAERRESRPLLEFLPGLSAPCAFLVGPEGGFERAELDDLARRPFVSLASLGPRILRAETALVAGLSAMSLSLDHPPDASGTRAPHVQPRPG</sequence>
<evidence type="ECO:0000256" key="12">
    <source>
        <dbReference type="PIRNR" id="PIRNR015601"/>
    </source>
</evidence>
<dbReference type="InterPro" id="IPR046886">
    <property type="entry name" value="RsmE_MTase_dom"/>
</dbReference>
<feature type="domain" description="Ribosomal RNA small subunit methyltransferase E methyltransferase" evidence="14">
    <location>
        <begin position="78"/>
        <end position="231"/>
    </location>
</feature>
<evidence type="ECO:0000259" key="15">
    <source>
        <dbReference type="Pfam" id="PF20260"/>
    </source>
</evidence>
<dbReference type="EC" id="2.1.1.193" evidence="3 12"/>
<keyword evidence="6 12" id="KW-0698">rRNA processing</keyword>
<evidence type="ECO:0000256" key="1">
    <source>
        <dbReference type="ARBA" id="ARBA00004496"/>
    </source>
</evidence>
<dbReference type="CDD" id="cd18084">
    <property type="entry name" value="RsmE-like"/>
    <property type="match status" value="1"/>
</dbReference>
<evidence type="ECO:0000259" key="14">
    <source>
        <dbReference type="Pfam" id="PF04452"/>
    </source>
</evidence>
<comment type="subcellular location">
    <subcellularLocation>
        <location evidence="1 12">Cytoplasm</location>
    </subcellularLocation>
</comment>
<dbReference type="Pfam" id="PF04452">
    <property type="entry name" value="Methyltrans_RNA"/>
    <property type="match status" value="1"/>
</dbReference>
<keyword evidence="5 12" id="KW-0963">Cytoplasm</keyword>
<evidence type="ECO:0000256" key="5">
    <source>
        <dbReference type="ARBA" id="ARBA00022490"/>
    </source>
</evidence>
<name>A0A840AAD8_9PROT</name>
<dbReference type="NCBIfam" id="TIGR00046">
    <property type="entry name" value="RsmE family RNA methyltransferase"/>
    <property type="match status" value="1"/>
</dbReference>
<keyword evidence="8 12" id="KW-0808">Transferase</keyword>
<organism evidence="16 17">
    <name type="scientific">Roseococcus suduntuyensis</name>
    <dbReference type="NCBI Taxonomy" id="455361"/>
    <lineage>
        <taxon>Bacteria</taxon>
        <taxon>Pseudomonadati</taxon>
        <taxon>Pseudomonadota</taxon>
        <taxon>Alphaproteobacteria</taxon>
        <taxon>Acetobacterales</taxon>
        <taxon>Roseomonadaceae</taxon>
        <taxon>Roseococcus</taxon>
    </lineage>
</organism>
<dbReference type="GO" id="GO:0070475">
    <property type="term" value="P:rRNA base methylation"/>
    <property type="evidence" value="ECO:0007669"/>
    <property type="project" value="TreeGrafter"/>
</dbReference>
<evidence type="ECO:0000256" key="4">
    <source>
        <dbReference type="ARBA" id="ARBA00013673"/>
    </source>
</evidence>
<dbReference type="Gene3D" id="2.40.240.20">
    <property type="entry name" value="Hypothetical PUA domain-like, domain 1"/>
    <property type="match status" value="1"/>
</dbReference>
<dbReference type="Pfam" id="PF20260">
    <property type="entry name" value="PUA_4"/>
    <property type="match status" value="1"/>
</dbReference>
<evidence type="ECO:0000256" key="6">
    <source>
        <dbReference type="ARBA" id="ARBA00022552"/>
    </source>
</evidence>
<feature type="region of interest" description="Disordered" evidence="13">
    <location>
        <begin position="235"/>
        <end position="254"/>
    </location>
</feature>
<dbReference type="InterPro" id="IPR006700">
    <property type="entry name" value="RsmE"/>
</dbReference>
<dbReference type="PANTHER" id="PTHR30027">
    <property type="entry name" value="RIBOSOMAL RNA SMALL SUBUNIT METHYLTRANSFERASE E"/>
    <property type="match status" value="1"/>
</dbReference>
<evidence type="ECO:0000256" key="8">
    <source>
        <dbReference type="ARBA" id="ARBA00022679"/>
    </source>
</evidence>
<dbReference type="AlphaFoldDB" id="A0A840AAD8"/>
<keyword evidence="7 12" id="KW-0489">Methyltransferase</keyword>
<evidence type="ECO:0000256" key="7">
    <source>
        <dbReference type="ARBA" id="ARBA00022603"/>
    </source>
</evidence>
<dbReference type="PIRSF" id="PIRSF015601">
    <property type="entry name" value="MTase_slr0722"/>
    <property type="match status" value="1"/>
</dbReference>
<comment type="caution">
    <text evidence="16">The sequence shown here is derived from an EMBL/GenBank/DDBJ whole genome shotgun (WGS) entry which is preliminary data.</text>
</comment>
<gene>
    <name evidence="16" type="ORF">GGQ83_000912</name>
</gene>
<evidence type="ECO:0000256" key="2">
    <source>
        <dbReference type="ARBA" id="ARBA00005528"/>
    </source>
</evidence>
<dbReference type="InterPro" id="IPR029028">
    <property type="entry name" value="Alpha/beta_knot_MTases"/>
</dbReference>